<proteinExistence type="inferred from homology"/>
<dbReference type="Proteomes" id="UP000008311">
    <property type="component" value="Unassembled WGS sequence"/>
</dbReference>
<evidence type="ECO:0000256" key="2">
    <source>
        <dbReference type="ARBA" id="ARBA00022170"/>
    </source>
</evidence>
<gene>
    <name evidence="4" type="ORF">RCOM_1579640</name>
</gene>
<evidence type="ECO:0000313" key="4">
    <source>
        <dbReference type="EMBL" id="EEF48960.1"/>
    </source>
</evidence>
<evidence type="ECO:0000256" key="3">
    <source>
        <dbReference type="SAM" id="MobiDB-lite"/>
    </source>
</evidence>
<reference evidence="5" key="1">
    <citation type="journal article" date="2010" name="Nat. Biotechnol.">
        <title>Draft genome sequence of the oilseed species Ricinus communis.</title>
        <authorList>
            <person name="Chan A.P."/>
            <person name="Crabtree J."/>
            <person name="Zhao Q."/>
            <person name="Lorenzi H."/>
            <person name="Orvis J."/>
            <person name="Puiu D."/>
            <person name="Melake-Berhan A."/>
            <person name="Jones K.M."/>
            <person name="Redman J."/>
            <person name="Chen G."/>
            <person name="Cahoon E.B."/>
            <person name="Gedil M."/>
            <person name="Stanke M."/>
            <person name="Haas B.J."/>
            <person name="Wortman J.R."/>
            <person name="Fraser-Liggett C.M."/>
            <person name="Ravel J."/>
            <person name="Rabinowicz P.D."/>
        </authorList>
    </citation>
    <scope>NUCLEOTIDE SEQUENCE [LARGE SCALE GENOMIC DNA]</scope>
    <source>
        <strain evidence="5">cv. Hale</strain>
    </source>
</reference>
<name>B9RII8_RICCO</name>
<dbReference type="STRING" id="3988.B9RII8"/>
<dbReference type="PANTHER" id="PTHR28524:SF3">
    <property type="entry name" value="SUCCINATE DEHYDROGENASE ASSEMBLY FACTOR 4, MITOCHONDRIAL"/>
    <property type="match status" value="1"/>
</dbReference>
<protein>
    <recommendedName>
        <fullName evidence="2">Succinate dehydrogenase assembly factor 4, mitochondrial</fullName>
    </recommendedName>
</protein>
<sequence length="106" mass="11735">MARNNLGRLLSSSASLSNLSTRSESVIRSSSRMISSSSTSQPQSQDTQNNKEGEEENKKKPEIGSKEDQEYDDEFVNKETGEIGGPKGPEPTRYGDWELNGRCSDF</sequence>
<dbReference type="Pfam" id="PF07896">
    <property type="entry name" value="DUF1674"/>
    <property type="match status" value="1"/>
</dbReference>
<dbReference type="InParanoid" id="B9RII8"/>
<evidence type="ECO:0000256" key="1">
    <source>
        <dbReference type="ARBA" id="ARBA00005701"/>
    </source>
</evidence>
<feature type="compositionally biased region" description="Basic and acidic residues" evidence="3">
    <location>
        <begin position="49"/>
        <end position="68"/>
    </location>
</feature>
<dbReference type="eggNOG" id="KOG3245">
    <property type="taxonomic scope" value="Eukaryota"/>
</dbReference>
<organism evidence="4 5">
    <name type="scientific">Ricinus communis</name>
    <name type="common">Castor bean</name>
    <dbReference type="NCBI Taxonomy" id="3988"/>
    <lineage>
        <taxon>Eukaryota</taxon>
        <taxon>Viridiplantae</taxon>
        <taxon>Streptophyta</taxon>
        <taxon>Embryophyta</taxon>
        <taxon>Tracheophyta</taxon>
        <taxon>Spermatophyta</taxon>
        <taxon>Magnoliopsida</taxon>
        <taxon>eudicotyledons</taxon>
        <taxon>Gunneridae</taxon>
        <taxon>Pentapetalae</taxon>
        <taxon>rosids</taxon>
        <taxon>fabids</taxon>
        <taxon>Malpighiales</taxon>
        <taxon>Euphorbiaceae</taxon>
        <taxon>Acalyphoideae</taxon>
        <taxon>Acalypheae</taxon>
        <taxon>Ricinus</taxon>
    </lineage>
</organism>
<dbReference type="AlphaFoldDB" id="B9RII8"/>
<comment type="similarity">
    <text evidence="1">Belongs to the SDHAF4 family.</text>
</comment>
<accession>B9RII8</accession>
<keyword evidence="5" id="KW-1185">Reference proteome</keyword>
<dbReference type="EMBL" id="EQ973781">
    <property type="protein sequence ID" value="EEF48960.1"/>
    <property type="molecule type" value="Genomic_DNA"/>
</dbReference>
<dbReference type="KEGG" id="rcu:8274356"/>
<dbReference type="PANTHER" id="PTHR28524">
    <property type="entry name" value="SUCCINATE DEHYDROGENASE ASSEMBLY FACTOR 4, MITOCHONDRIAL"/>
    <property type="match status" value="1"/>
</dbReference>
<dbReference type="GO" id="GO:0034553">
    <property type="term" value="P:mitochondrial respiratory chain complex II assembly"/>
    <property type="evidence" value="ECO:0000318"/>
    <property type="project" value="GO_Central"/>
</dbReference>
<dbReference type="GO" id="GO:0005739">
    <property type="term" value="C:mitochondrion"/>
    <property type="evidence" value="ECO:0000318"/>
    <property type="project" value="GO_Central"/>
</dbReference>
<evidence type="ECO:0000313" key="5">
    <source>
        <dbReference type="Proteomes" id="UP000008311"/>
    </source>
</evidence>
<feature type="compositionally biased region" description="Low complexity" evidence="3">
    <location>
        <begin position="1"/>
        <end position="47"/>
    </location>
</feature>
<feature type="region of interest" description="Disordered" evidence="3">
    <location>
        <begin position="1"/>
        <end position="106"/>
    </location>
</feature>
<dbReference type="InterPro" id="IPR012875">
    <property type="entry name" value="SDHF4"/>
</dbReference>
<dbReference type="OrthoDB" id="201362at2759"/>